<proteinExistence type="predicted"/>
<dbReference type="Proteomes" id="UP001165121">
    <property type="component" value="Unassembled WGS sequence"/>
</dbReference>
<accession>A0A9W6YDF1</accession>
<reference evidence="1" key="1">
    <citation type="submission" date="2023-04" db="EMBL/GenBank/DDBJ databases">
        <title>Phytophthora fragariaefolia NBRC 109709.</title>
        <authorList>
            <person name="Ichikawa N."/>
            <person name="Sato H."/>
            <person name="Tonouchi N."/>
        </authorList>
    </citation>
    <scope>NUCLEOTIDE SEQUENCE</scope>
    <source>
        <strain evidence="1">NBRC 109709</strain>
    </source>
</reference>
<dbReference type="OrthoDB" id="128718at2759"/>
<dbReference type="EMBL" id="BSXT01005517">
    <property type="protein sequence ID" value="GMF60750.1"/>
    <property type="molecule type" value="Genomic_DNA"/>
</dbReference>
<evidence type="ECO:0000313" key="2">
    <source>
        <dbReference type="Proteomes" id="UP001165121"/>
    </source>
</evidence>
<gene>
    <name evidence="1" type="ORF">Pfra01_002639200</name>
</gene>
<keyword evidence="2" id="KW-1185">Reference proteome</keyword>
<comment type="caution">
    <text evidence="1">The sequence shown here is derived from an EMBL/GenBank/DDBJ whole genome shotgun (WGS) entry which is preliminary data.</text>
</comment>
<dbReference type="AlphaFoldDB" id="A0A9W6YDF1"/>
<sequence length="87" mass="9806">MWKLCHWISQTTTRHLAQRGWWLIRSPPALDAAHCHRTCRINGQCGRAGCDMDDDEFIVGSDLPVMLGINVDKQLEQLAGRGDDETS</sequence>
<protein>
    <submittedName>
        <fullName evidence="1">Unnamed protein product</fullName>
    </submittedName>
</protein>
<name>A0A9W6YDF1_9STRA</name>
<evidence type="ECO:0000313" key="1">
    <source>
        <dbReference type="EMBL" id="GMF60750.1"/>
    </source>
</evidence>
<organism evidence="1 2">
    <name type="scientific">Phytophthora fragariaefolia</name>
    <dbReference type="NCBI Taxonomy" id="1490495"/>
    <lineage>
        <taxon>Eukaryota</taxon>
        <taxon>Sar</taxon>
        <taxon>Stramenopiles</taxon>
        <taxon>Oomycota</taxon>
        <taxon>Peronosporomycetes</taxon>
        <taxon>Peronosporales</taxon>
        <taxon>Peronosporaceae</taxon>
        <taxon>Phytophthora</taxon>
    </lineage>
</organism>